<dbReference type="EMBL" id="CAJHNH020003780">
    <property type="protein sequence ID" value="CAG5129991.1"/>
    <property type="molecule type" value="Genomic_DNA"/>
</dbReference>
<evidence type="ECO:0000256" key="8">
    <source>
        <dbReference type="ARBA" id="ARBA00023136"/>
    </source>
</evidence>
<comment type="similarity">
    <text evidence="2">Belongs to the galactose-3-O-sulfotransferase family.</text>
</comment>
<dbReference type="GO" id="GO:0000139">
    <property type="term" value="C:Golgi membrane"/>
    <property type="evidence" value="ECO:0007669"/>
    <property type="project" value="UniProtKB-SubCell"/>
</dbReference>
<evidence type="ECO:0000256" key="7">
    <source>
        <dbReference type="ARBA" id="ARBA00023034"/>
    </source>
</evidence>
<dbReference type="PANTHER" id="PTHR14647">
    <property type="entry name" value="GALACTOSE-3-O-SULFOTRANSFERASE"/>
    <property type="match status" value="1"/>
</dbReference>
<keyword evidence="6" id="KW-1133">Transmembrane helix</keyword>
<keyword evidence="4" id="KW-0812">Transmembrane</keyword>
<dbReference type="AlphaFoldDB" id="A0A8S3ZTZ8"/>
<evidence type="ECO:0000256" key="2">
    <source>
        <dbReference type="ARBA" id="ARBA00008124"/>
    </source>
</evidence>
<evidence type="ECO:0000256" key="6">
    <source>
        <dbReference type="ARBA" id="ARBA00022989"/>
    </source>
</evidence>
<evidence type="ECO:0000256" key="4">
    <source>
        <dbReference type="ARBA" id="ARBA00022692"/>
    </source>
</evidence>
<evidence type="ECO:0000256" key="9">
    <source>
        <dbReference type="ARBA" id="ARBA00023180"/>
    </source>
</evidence>
<name>A0A8S3ZTZ8_9EUPU</name>
<proteinExistence type="inferred from homology"/>
<evidence type="ECO:0000313" key="10">
    <source>
        <dbReference type="EMBL" id="CAG5129991.1"/>
    </source>
</evidence>
<evidence type="ECO:0000313" key="11">
    <source>
        <dbReference type="Proteomes" id="UP000678393"/>
    </source>
</evidence>
<keyword evidence="3" id="KW-0808">Transferase</keyword>
<dbReference type="GO" id="GO:0009247">
    <property type="term" value="P:glycolipid biosynthetic process"/>
    <property type="evidence" value="ECO:0007669"/>
    <property type="project" value="InterPro"/>
</dbReference>
<evidence type="ECO:0000256" key="1">
    <source>
        <dbReference type="ARBA" id="ARBA00004323"/>
    </source>
</evidence>
<protein>
    <submittedName>
        <fullName evidence="10">Uncharacterized protein</fullName>
    </submittedName>
</protein>
<dbReference type="OrthoDB" id="514299at2759"/>
<dbReference type="InterPro" id="IPR027417">
    <property type="entry name" value="P-loop_NTPase"/>
</dbReference>
<evidence type="ECO:0000256" key="5">
    <source>
        <dbReference type="ARBA" id="ARBA00022968"/>
    </source>
</evidence>
<dbReference type="Pfam" id="PF06990">
    <property type="entry name" value="Gal-3-0_sulfotr"/>
    <property type="match status" value="1"/>
</dbReference>
<keyword evidence="9" id="KW-0325">Glycoprotein</keyword>
<dbReference type="Gene3D" id="3.40.50.300">
    <property type="entry name" value="P-loop containing nucleotide triphosphate hydrolases"/>
    <property type="match status" value="1"/>
</dbReference>
<evidence type="ECO:0000256" key="3">
    <source>
        <dbReference type="ARBA" id="ARBA00022679"/>
    </source>
</evidence>
<keyword evidence="5" id="KW-0735">Signal-anchor</keyword>
<dbReference type="InterPro" id="IPR009729">
    <property type="entry name" value="Gal-3-0_sulfotransfrase"/>
</dbReference>
<gene>
    <name evidence="10" type="ORF">CUNI_LOCUS15549</name>
</gene>
<keyword evidence="11" id="KW-1185">Reference proteome</keyword>
<keyword evidence="8" id="KW-0472">Membrane</keyword>
<sequence length="365" mass="42816">MTLVFRGEPAARPNGHGLQVPVQHVYYLKTHKTGSTTMYSILAEFCRSHQLLALLPSGTHINLRPPFHPSQVVLHDNISKYDMVFNHHVYDEKIFKYLHNDTFKFTTLREPFRHFISSFTYFREVDQFPYLKRINTSDPLASFLADPQKYETKRYASFTNNRQSMDLGFNLSHPFHDLTYIRSFISQTEKRFHLVLITDYFHESLILLKRTLHWTTADILYYKKLASGQKLSVSNETLQLYRQQHKQISTADSQLYHHFLLVFKEKISAERGLFGEVKEFETLLKKVHSFCDKTQLKDKQLVIPPGKWTDEINILHSKCKWLRLGEVSFTKYLQTVRNVMFGTPQKTDSVQMSKNTTQIPVPSTT</sequence>
<comment type="caution">
    <text evidence="10">The sequence shown here is derived from an EMBL/GenBank/DDBJ whole genome shotgun (WGS) entry which is preliminary data.</text>
</comment>
<comment type="subcellular location">
    <subcellularLocation>
        <location evidence="1">Golgi apparatus membrane</location>
        <topology evidence="1">Single-pass type II membrane protein</topology>
    </subcellularLocation>
</comment>
<organism evidence="10 11">
    <name type="scientific">Candidula unifasciata</name>
    <dbReference type="NCBI Taxonomy" id="100452"/>
    <lineage>
        <taxon>Eukaryota</taxon>
        <taxon>Metazoa</taxon>
        <taxon>Spiralia</taxon>
        <taxon>Lophotrochozoa</taxon>
        <taxon>Mollusca</taxon>
        <taxon>Gastropoda</taxon>
        <taxon>Heterobranchia</taxon>
        <taxon>Euthyneura</taxon>
        <taxon>Panpulmonata</taxon>
        <taxon>Eupulmonata</taxon>
        <taxon>Stylommatophora</taxon>
        <taxon>Helicina</taxon>
        <taxon>Helicoidea</taxon>
        <taxon>Geomitridae</taxon>
        <taxon>Candidula</taxon>
    </lineage>
</organism>
<dbReference type="GO" id="GO:0001733">
    <property type="term" value="F:galactosylceramide sulfotransferase activity"/>
    <property type="evidence" value="ECO:0007669"/>
    <property type="project" value="InterPro"/>
</dbReference>
<keyword evidence="7" id="KW-0333">Golgi apparatus</keyword>
<accession>A0A8S3ZTZ8</accession>
<dbReference type="PANTHER" id="PTHR14647:SF87">
    <property type="entry name" value="PUTATIVE-RELATED"/>
    <property type="match status" value="1"/>
</dbReference>
<reference evidence="10" key="1">
    <citation type="submission" date="2021-04" db="EMBL/GenBank/DDBJ databases">
        <authorList>
            <consortium name="Molecular Ecology Group"/>
        </authorList>
    </citation>
    <scope>NUCLEOTIDE SEQUENCE</scope>
</reference>
<dbReference type="Proteomes" id="UP000678393">
    <property type="component" value="Unassembled WGS sequence"/>
</dbReference>